<name>A0A3A1YTF4_9BURK</name>
<comment type="caution">
    <text evidence="6">The sequence shown here is derived from an EMBL/GenBank/DDBJ whole genome shotgun (WGS) entry which is preliminary data.</text>
</comment>
<sequence>MNDQYPELYSSFRWLVPSQFNIAQYCLLRWASNTLEGRRPAVFAENEFGETTVRTFGQLAETTGKLANGLLKMGIGRGDRVAVAMGQSPEYITACMAILAVGAIVVPIPTILNAKQVTERLSHAQARAAIIDMPHAPGILQAYGQYPGLSQIISFGFQHELTLSWSSLLARQNSDLHVAPTLSSSPAFLLYPIGPTPTLKGVVLPHSALIGVLPGFVASQNWFPQSKDIFWTQHYWTHTDGLLGGLLPCLYFGRPIVALDGHLSTRQTIECLHKYKVTNVSLPYSSLRAVMEEPNVDFSGLSVRAIMSTGEHPSEQVHEWCKSMLGLTPNHVYGQTEAPYIIGHSHVRWPARPGSIGKAFPGHLVTVLDDAGRPCPAGVSGQIAVNRYDIHGFPDPALFLGYWQDDTSTQQTFLRDWYLTGECASIDRDGYFWYVGHHSTNDSQVTAQSNGSVSLSL</sequence>
<dbReference type="InterPro" id="IPR042099">
    <property type="entry name" value="ANL_N_sf"/>
</dbReference>
<dbReference type="PANTHER" id="PTHR43605:SF10">
    <property type="entry name" value="ACYL-COA SYNTHETASE MEDIUM CHAIN FAMILY MEMBER 3"/>
    <property type="match status" value="1"/>
</dbReference>
<keyword evidence="4" id="KW-0067">ATP-binding</keyword>
<dbReference type="InterPro" id="IPR000873">
    <property type="entry name" value="AMP-dep_synth/lig_dom"/>
</dbReference>
<keyword evidence="2" id="KW-0436">Ligase</keyword>
<proteinExistence type="inferred from homology"/>
<dbReference type="EMBL" id="NQYH01000006">
    <property type="protein sequence ID" value="RIY40925.1"/>
    <property type="molecule type" value="Genomic_DNA"/>
</dbReference>
<dbReference type="InterPro" id="IPR051087">
    <property type="entry name" value="Mitochondrial_ACSM"/>
</dbReference>
<evidence type="ECO:0000313" key="6">
    <source>
        <dbReference type="EMBL" id="RIY40925.1"/>
    </source>
</evidence>
<dbReference type="GO" id="GO:0004321">
    <property type="term" value="F:fatty-acyl-CoA synthase activity"/>
    <property type="evidence" value="ECO:0007669"/>
    <property type="project" value="TreeGrafter"/>
</dbReference>
<dbReference type="Proteomes" id="UP000266206">
    <property type="component" value="Unassembled WGS sequence"/>
</dbReference>
<feature type="domain" description="AMP-dependent synthetase/ligase" evidence="5">
    <location>
        <begin position="38"/>
        <end position="388"/>
    </location>
</feature>
<dbReference type="GO" id="GO:0006637">
    <property type="term" value="P:acyl-CoA metabolic process"/>
    <property type="evidence" value="ECO:0007669"/>
    <property type="project" value="TreeGrafter"/>
</dbReference>
<evidence type="ECO:0000256" key="3">
    <source>
        <dbReference type="ARBA" id="ARBA00022741"/>
    </source>
</evidence>
<gene>
    <name evidence="6" type="ORF">CJP73_09035</name>
</gene>
<dbReference type="GO" id="GO:0005524">
    <property type="term" value="F:ATP binding"/>
    <property type="evidence" value="ECO:0007669"/>
    <property type="project" value="UniProtKB-KW"/>
</dbReference>
<evidence type="ECO:0000256" key="2">
    <source>
        <dbReference type="ARBA" id="ARBA00022598"/>
    </source>
</evidence>
<dbReference type="GO" id="GO:0006633">
    <property type="term" value="P:fatty acid biosynthetic process"/>
    <property type="evidence" value="ECO:0007669"/>
    <property type="project" value="TreeGrafter"/>
</dbReference>
<dbReference type="Pfam" id="PF00501">
    <property type="entry name" value="AMP-binding"/>
    <property type="match status" value="1"/>
</dbReference>
<evidence type="ECO:0000259" key="5">
    <source>
        <dbReference type="Pfam" id="PF00501"/>
    </source>
</evidence>
<dbReference type="RefSeq" id="WP_119516209.1">
    <property type="nucleotide sequence ID" value="NZ_NQYH01000006.1"/>
</dbReference>
<dbReference type="AlphaFoldDB" id="A0A3A1YTF4"/>
<dbReference type="Gene3D" id="3.40.50.12780">
    <property type="entry name" value="N-terminal domain of ligase-like"/>
    <property type="match status" value="1"/>
</dbReference>
<comment type="similarity">
    <text evidence="1">Belongs to the ATP-dependent AMP-binding enzyme family.</text>
</comment>
<evidence type="ECO:0000313" key="7">
    <source>
        <dbReference type="Proteomes" id="UP000266206"/>
    </source>
</evidence>
<evidence type="ECO:0000256" key="1">
    <source>
        <dbReference type="ARBA" id="ARBA00006432"/>
    </source>
</evidence>
<keyword evidence="3" id="KW-0547">Nucleotide-binding</keyword>
<dbReference type="SUPFAM" id="SSF56801">
    <property type="entry name" value="Acetyl-CoA synthetase-like"/>
    <property type="match status" value="1"/>
</dbReference>
<organism evidence="6 7">
    <name type="scientific">Neopusillimonas maritima</name>
    <dbReference type="NCBI Taxonomy" id="2026239"/>
    <lineage>
        <taxon>Bacteria</taxon>
        <taxon>Pseudomonadati</taxon>
        <taxon>Pseudomonadota</taxon>
        <taxon>Betaproteobacteria</taxon>
        <taxon>Burkholderiales</taxon>
        <taxon>Alcaligenaceae</taxon>
        <taxon>Neopusillimonas</taxon>
    </lineage>
</organism>
<evidence type="ECO:0000256" key="4">
    <source>
        <dbReference type="ARBA" id="ARBA00022840"/>
    </source>
</evidence>
<accession>A0A3A1YTF4</accession>
<protein>
    <recommendedName>
        <fullName evidence="5">AMP-dependent synthetase/ligase domain-containing protein</fullName>
    </recommendedName>
</protein>
<dbReference type="GO" id="GO:0015645">
    <property type="term" value="F:fatty acid ligase activity"/>
    <property type="evidence" value="ECO:0007669"/>
    <property type="project" value="TreeGrafter"/>
</dbReference>
<dbReference type="PANTHER" id="PTHR43605">
    <property type="entry name" value="ACYL-COENZYME A SYNTHETASE"/>
    <property type="match status" value="1"/>
</dbReference>
<reference evidence="6 7" key="1">
    <citation type="submission" date="2017-08" db="EMBL/GenBank/DDBJ databases">
        <title>Pusillimonas indicus sp. nov., a member of the family Alcaligenaceae isolated from surface seawater.</title>
        <authorList>
            <person name="Li J."/>
        </authorList>
    </citation>
    <scope>NUCLEOTIDE SEQUENCE [LARGE SCALE GENOMIC DNA]</scope>
    <source>
        <strain evidence="6 7">L52-1-41</strain>
    </source>
</reference>
<dbReference type="OrthoDB" id="9766486at2"/>